<evidence type="ECO:0000256" key="2">
    <source>
        <dbReference type="ARBA" id="ARBA00012438"/>
    </source>
</evidence>
<dbReference type="Gene3D" id="1.25.40.10">
    <property type="entry name" value="Tetratricopeptide repeat domain"/>
    <property type="match status" value="2"/>
</dbReference>
<sequence length="743" mass="85397">MAKHLKLIIILLLFSIPVSAQYFSGFPDITPEELPSVLTFLKNSKADVKRIQTLLRTGTYYLTKPGEESHDLDTSMLLAQQAKTLSTALHKKDGVNESLFLIARIYQEKREWFKAKDLINKVSDTTRIKLLLNLTLNYYYRYKLYEANEAILDTAITFSRMAFEQSFASKDKYLLDFTVGSMLIVPNLLTEYGKFAVAEKRAKQVLAICQRAKFAKLHFIYVRLGYISTYQSHYDEALTNYYDAEKYVIKTNDVRFYGRVYLGLGEVYRNIGQFQKAIDCFKKVMYTLDQSKVVNRFALLEGINRMMRKMHREQEALNYVLSEMKGHPLETDEDKLYAYSALAEAYKGTKQLKKAEKYYLAYLNLCKKLNTDLNNAHRNVGQFYVESGQFAQAAPYLAVAEKNAAAEPLVFKAHLQFLLFKSDSAAGKYLSAMRHLMINKQLDDSIVQIGRTKQIEELQVKYDITNTENKLILRNKDIRILNQRNKLQEANLKQANLIRNVTIVMSALLVIILSLVYRQYKQKQASNNIITQKNTMLQQLLSEKEWLLREVHHRVKNNLQTVVSLLESQAAYLRDDALKAMESTQHRIYAMSLIHQKLYQTDDVRIINMALYIPEFMNYLMDSFDTGQQICFEQDIEPLEMGVSQAVPLALIINEAVTNAIKYAFPNGNKGVISITLNSNNQSIHLVIADNGIGLPADYQTANTKTLGLKLMRGLSEDINADIRFENDNGTKITITFKNEHVR</sequence>
<dbReference type="Pfam" id="PF13181">
    <property type="entry name" value="TPR_8"/>
    <property type="match status" value="1"/>
</dbReference>
<dbReference type="SMART" id="SM00387">
    <property type="entry name" value="HATPase_c"/>
    <property type="match status" value="1"/>
</dbReference>
<dbReference type="RefSeq" id="WP_345209851.1">
    <property type="nucleotide sequence ID" value="NZ_BAABFT010000002.1"/>
</dbReference>
<evidence type="ECO:0000256" key="8">
    <source>
        <dbReference type="PROSITE-ProRule" id="PRU00339"/>
    </source>
</evidence>
<feature type="domain" description="Histidine kinase" evidence="11">
    <location>
        <begin position="550"/>
        <end position="741"/>
    </location>
</feature>
<dbReference type="PANTHER" id="PTHR41523:SF8">
    <property type="entry name" value="ETHYLENE RESPONSE SENSOR PROTEIN"/>
    <property type="match status" value="1"/>
</dbReference>
<keyword evidence="10" id="KW-0732">Signal</keyword>
<dbReference type="InterPro" id="IPR019734">
    <property type="entry name" value="TPR_rpt"/>
</dbReference>
<dbReference type="SUPFAM" id="SSF55874">
    <property type="entry name" value="ATPase domain of HSP90 chaperone/DNA topoisomerase II/histidine kinase"/>
    <property type="match status" value="1"/>
</dbReference>
<dbReference type="PANTHER" id="PTHR41523">
    <property type="entry name" value="TWO-COMPONENT SYSTEM SENSOR PROTEIN"/>
    <property type="match status" value="1"/>
</dbReference>
<keyword evidence="9" id="KW-0472">Membrane</keyword>
<feature type="chain" id="PRO_5045237217" description="histidine kinase" evidence="10">
    <location>
        <begin position="21"/>
        <end position="743"/>
    </location>
</feature>
<evidence type="ECO:0000256" key="6">
    <source>
        <dbReference type="ARBA" id="ARBA00022777"/>
    </source>
</evidence>
<evidence type="ECO:0000256" key="9">
    <source>
        <dbReference type="SAM" id="Phobius"/>
    </source>
</evidence>
<protein>
    <recommendedName>
        <fullName evidence="2">histidine kinase</fullName>
        <ecNumber evidence="2">2.7.13.3</ecNumber>
    </recommendedName>
</protein>
<dbReference type="InterPro" id="IPR036890">
    <property type="entry name" value="HATPase_C_sf"/>
</dbReference>
<dbReference type="SUPFAM" id="SSF48452">
    <property type="entry name" value="TPR-like"/>
    <property type="match status" value="1"/>
</dbReference>
<dbReference type="Pfam" id="PF02518">
    <property type="entry name" value="HATPase_c"/>
    <property type="match status" value="1"/>
</dbReference>
<keyword evidence="13" id="KW-1185">Reference proteome</keyword>
<dbReference type="Gene3D" id="3.30.565.10">
    <property type="entry name" value="Histidine kinase-like ATPase, C-terminal domain"/>
    <property type="match status" value="1"/>
</dbReference>
<name>A0ABP8FYQ6_9SPHI</name>
<dbReference type="SMART" id="SM00028">
    <property type="entry name" value="TPR"/>
    <property type="match status" value="3"/>
</dbReference>
<dbReference type="EC" id="2.7.13.3" evidence="2"/>
<evidence type="ECO:0000259" key="11">
    <source>
        <dbReference type="PROSITE" id="PS50109"/>
    </source>
</evidence>
<keyword evidence="9" id="KW-0812">Transmembrane</keyword>
<evidence type="ECO:0000256" key="10">
    <source>
        <dbReference type="SAM" id="SignalP"/>
    </source>
</evidence>
<proteinExistence type="predicted"/>
<feature type="transmembrane region" description="Helical" evidence="9">
    <location>
        <begin position="497"/>
        <end position="517"/>
    </location>
</feature>
<dbReference type="InterPro" id="IPR011495">
    <property type="entry name" value="Sig_transdc_His_kin_sub2_dim/P"/>
</dbReference>
<dbReference type="PROSITE" id="PS50109">
    <property type="entry name" value="HIS_KIN"/>
    <property type="match status" value="1"/>
</dbReference>
<dbReference type="Gene3D" id="3.30.450.20">
    <property type="entry name" value="PAS domain"/>
    <property type="match status" value="1"/>
</dbReference>
<keyword evidence="9" id="KW-1133">Transmembrane helix</keyword>
<keyword evidence="7" id="KW-0067">ATP-binding</keyword>
<gene>
    <name evidence="12" type="ORF">GCM10023149_09420</name>
</gene>
<reference evidence="13" key="1">
    <citation type="journal article" date="2019" name="Int. J. Syst. Evol. Microbiol.">
        <title>The Global Catalogue of Microorganisms (GCM) 10K type strain sequencing project: providing services to taxonomists for standard genome sequencing and annotation.</title>
        <authorList>
            <consortium name="The Broad Institute Genomics Platform"/>
            <consortium name="The Broad Institute Genome Sequencing Center for Infectious Disease"/>
            <person name="Wu L."/>
            <person name="Ma J."/>
        </authorList>
    </citation>
    <scope>NUCLEOTIDE SEQUENCE [LARGE SCALE GENOMIC DNA]</scope>
    <source>
        <strain evidence="13">JCM 17705</strain>
    </source>
</reference>
<keyword evidence="3" id="KW-0597">Phosphoprotein</keyword>
<evidence type="ECO:0000256" key="4">
    <source>
        <dbReference type="ARBA" id="ARBA00022679"/>
    </source>
</evidence>
<dbReference type="Proteomes" id="UP001500582">
    <property type="component" value="Unassembled WGS sequence"/>
</dbReference>
<comment type="catalytic activity">
    <reaction evidence="1">
        <text>ATP + protein L-histidine = ADP + protein N-phospho-L-histidine.</text>
        <dbReference type="EC" id="2.7.13.3"/>
    </reaction>
</comment>
<evidence type="ECO:0000256" key="1">
    <source>
        <dbReference type="ARBA" id="ARBA00000085"/>
    </source>
</evidence>
<evidence type="ECO:0000313" key="12">
    <source>
        <dbReference type="EMBL" id="GAA4313596.1"/>
    </source>
</evidence>
<accession>A0ABP8FYQ6</accession>
<dbReference type="Pfam" id="PF07568">
    <property type="entry name" value="HisKA_2"/>
    <property type="match status" value="1"/>
</dbReference>
<comment type="caution">
    <text evidence="12">The sequence shown here is derived from an EMBL/GenBank/DDBJ whole genome shotgun (WGS) entry which is preliminary data.</text>
</comment>
<dbReference type="EMBL" id="BAABFT010000002">
    <property type="protein sequence ID" value="GAA4313596.1"/>
    <property type="molecule type" value="Genomic_DNA"/>
</dbReference>
<keyword evidence="5" id="KW-0547">Nucleotide-binding</keyword>
<keyword evidence="6" id="KW-0418">Kinase</keyword>
<dbReference type="InterPro" id="IPR011990">
    <property type="entry name" value="TPR-like_helical_dom_sf"/>
</dbReference>
<dbReference type="InterPro" id="IPR003594">
    <property type="entry name" value="HATPase_dom"/>
</dbReference>
<dbReference type="InterPro" id="IPR005467">
    <property type="entry name" value="His_kinase_dom"/>
</dbReference>
<keyword evidence="4" id="KW-0808">Transferase</keyword>
<evidence type="ECO:0000313" key="13">
    <source>
        <dbReference type="Proteomes" id="UP001500582"/>
    </source>
</evidence>
<evidence type="ECO:0000256" key="3">
    <source>
        <dbReference type="ARBA" id="ARBA00022553"/>
    </source>
</evidence>
<evidence type="ECO:0000256" key="7">
    <source>
        <dbReference type="ARBA" id="ARBA00022840"/>
    </source>
</evidence>
<evidence type="ECO:0000256" key="5">
    <source>
        <dbReference type="ARBA" id="ARBA00022741"/>
    </source>
</evidence>
<organism evidence="12 13">
    <name type="scientific">Mucilaginibacter gynuensis</name>
    <dbReference type="NCBI Taxonomy" id="1302236"/>
    <lineage>
        <taxon>Bacteria</taxon>
        <taxon>Pseudomonadati</taxon>
        <taxon>Bacteroidota</taxon>
        <taxon>Sphingobacteriia</taxon>
        <taxon>Sphingobacteriales</taxon>
        <taxon>Sphingobacteriaceae</taxon>
        <taxon>Mucilaginibacter</taxon>
    </lineage>
</organism>
<keyword evidence="8" id="KW-0802">TPR repeat</keyword>
<feature type="signal peptide" evidence="10">
    <location>
        <begin position="1"/>
        <end position="20"/>
    </location>
</feature>
<feature type="repeat" description="TPR" evidence="8">
    <location>
        <begin position="258"/>
        <end position="291"/>
    </location>
</feature>
<dbReference type="PROSITE" id="PS50005">
    <property type="entry name" value="TPR"/>
    <property type="match status" value="1"/>
</dbReference>